<feature type="signal peptide" evidence="8">
    <location>
        <begin position="1"/>
        <end position="25"/>
    </location>
</feature>
<comment type="subcellular location">
    <subcellularLocation>
        <location evidence="1 7">Membrane</location>
        <topology evidence="1 7">Single-pass type I membrane protein</topology>
    </subcellularLocation>
</comment>
<gene>
    <name evidence="10" type="ORF">CYME_CMJ265C</name>
</gene>
<organism evidence="10 11">
    <name type="scientific">Cyanidioschyzon merolae (strain NIES-3377 / 10D)</name>
    <name type="common">Unicellular red alga</name>
    <dbReference type="NCBI Taxonomy" id="280699"/>
    <lineage>
        <taxon>Eukaryota</taxon>
        <taxon>Rhodophyta</taxon>
        <taxon>Bangiophyceae</taxon>
        <taxon>Cyanidiales</taxon>
        <taxon>Cyanidiaceae</taxon>
        <taxon>Cyanidioschyzon</taxon>
    </lineage>
</organism>
<keyword evidence="5" id="KW-1133">Transmembrane helix</keyword>
<dbReference type="GO" id="GO:0016020">
    <property type="term" value="C:membrane"/>
    <property type="evidence" value="ECO:0007669"/>
    <property type="project" value="UniProtKB-SubCell"/>
</dbReference>
<evidence type="ECO:0000256" key="5">
    <source>
        <dbReference type="ARBA" id="ARBA00022989"/>
    </source>
</evidence>
<keyword evidence="6" id="KW-0472">Membrane</keyword>
<dbReference type="PROSITE" id="PS50866">
    <property type="entry name" value="GOLD"/>
    <property type="match status" value="1"/>
</dbReference>
<keyword evidence="3 7" id="KW-0812">Transmembrane</keyword>
<dbReference type="InterPro" id="IPR009038">
    <property type="entry name" value="GOLD_dom"/>
</dbReference>
<dbReference type="RefSeq" id="XP_005534977.1">
    <property type="nucleotide sequence ID" value="XM_005534920.1"/>
</dbReference>
<evidence type="ECO:0000256" key="8">
    <source>
        <dbReference type="SAM" id="SignalP"/>
    </source>
</evidence>
<dbReference type="Gramene" id="CMJ265CT">
    <property type="protein sequence ID" value="CMJ265CT"/>
    <property type="gene ID" value="CMJ265C"/>
</dbReference>
<comment type="similarity">
    <text evidence="2 7">Belongs to the EMP24/GP25L family.</text>
</comment>
<dbReference type="KEGG" id="cme:CYME_CMJ265C"/>
<proteinExistence type="inferred from homology"/>
<dbReference type="GeneID" id="16994002"/>
<dbReference type="Proteomes" id="UP000007014">
    <property type="component" value="Chromosome 10"/>
</dbReference>
<keyword evidence="4 8" id="KW-0732">Signal</keyword>
<evidence type="ECO:0000256" key="7">
    <source>
        <dbReference type="RuleBase" id="RU003827"/>
    </source>
</evidence>
<dbReference type="SMART" id="SM01190">
    <property type="entry name" value="EMP24_GP25L"/>
    <property type="match status" value="1"/>
</dbReference>
<accession>M1V5B3</accession>
<keyword evidence="11" id="KW-1185">Reference proteome</keyword>
<evidence type="ECO:0000313" key="11">
    <source>
        <dbReference type="Proteomes" id="UP000007014"/>
    </source>
</evidence>
<feature type="chain" id="PRO_5004017834" description="GOLD domain-containing protein" evidence="8">
    <location>
        <begin position="26"/>
        <end position="224"/>
    </location>
</feature>
<evidence type="ECO:0000256" key="3">
    <source>
        <dbReference type="ARBA" id="ARBA00022692"/>
    </source>
</evidence>
<name>M1V5B3_CYAM1</name>
<sequence>MRRSRLVLVCCAFQLLFLIAAGCRAYLVELSEASPECFYEDVLEGDSLVGSFLVTTSDKKPVSVRVISHRGVPLFETSEPEGRFDIRVAEAGTYAFCLSRIEESSASVVLLRFEWQSVFSGLGERTNSERSLKELEAAAKQEHLEHMMNEIQSLYRAVLHIRSKQSLSWWLRQQDLSIQRRAARHLLYAALLKLLVLVITTLEATRSMRHRLDAGGSRLQIRGV</sequence>
<evidence type="ECO:0000313" key="10">
    <source>
        <dbReference type="EMBL" id="BAM80370.1"/>
    </source>
</evidence>
<evidence type="ECO:0000256" key="1">
    <source>
        <dbReference type="ARBA" id="ARBA00004479"/>
    </source>
</evidence>
<reference evidence="10 11" key="2">
    <citation type="journal article" date="2007" name="BMC Biol.">
        <title>A 100%-complete sequence reveals unusually simple genomic features in the hot-spring red alga Cyanidioschyzon merolae.</title>
        <authorList>
            <person name="Nozaki H."/>
            <person name="Takano H."/>
            <person name="Misumi O."/>
            <person name="Terasawa K."/>
            <person name="Matsuzaki M."/>
            <person name="Maruyama S."/>
            <person name="Nishida K."/>
            <person name="Yagisawa F."/>
            <person name="Yoshida Y."/>
            <person name="Fujiwara T."/>
            <person name="Takio S."/>
            <person name="Tamura K."/>
            <person name="Chung S.J."/>
            <person name="Nakamura S."/>
            <person name="Kuroiwa H."/>
            <person name="Tanaka K."/>
            <person name="Sato N."/>
            <person name="Kuroiwa T."/>
        </authorList>
    </citation>
    <scope>NUCLEOTIDE SEQUENCE [LARGE SCALE GENOMIC DNA]</scope>
    <source>
        <strain evidence="10 11">10D</strain>
    </source>
</reference>
<dbReference type="EMBL" id="AP006492">
    <property type="protein sequence ID" value="BAM80370.1"/>
    <property type="molecule type" value="Genomic_DNA"/>
</dbReference>
<dbReference type="PROSITE" id="PS51257">
    <property type="entry name" value="PROKAR_LIPOPROTEIN"/>
    <property type="match status" value="1"/>
</dbReference>
<evidence type="ECO:0000256" key="2">
    <source>
        <dbReference type="ARBA" id="ARBA00007104"/>
    </source>
</evidence>
<feature type="domain" description="GOLD" evidence="9">
    <location>
        <begin position="35"/>
        <end position="117"/>
    </location>
</feature>
<dbReference type="InterPro" id="IPR015720">
    <property type="entry name" value="Emp24-like"/>
</dbReference>
<dbReference type="Pfam" id="PF01105">
    <property type="entry name" value="EMP24_GP25L"/>
    <property type="match status" value="1"/>
</dbReference>
<evidence type="ECO:0000256" key="4">
    <source>
        <dbReference type="ARBA" id="ARBA00022729"/>
    </source>
</evidence>
<dbReference type="PANTHER" id="PTHR22811">
    <property type="entry name" value="TRANSMEMBRANE EMP24 DOMAIN-CONTAINING PROTEIN"/>
    <property type="match status" value="1"/>
</dbReference>
<reference evidence="10 11" key="1">
    <citation type="journal article" date="2004" name="Nature">
        <title>Genome sequence of the ultrasmall unicellular red alga Cyanidioschyzon merolae 10D.</title>
        <authorList>
            <person name="Matsuzaki M."/>
            <person name="Misumi O."/>
            <person name="Shin-i T."/>
            <person name="Maruyama S."/>
            <person name="Takahara M."/>
            <person name="Miyagishima S."/>
            <person name="Mori T."/>
            <person name="Nishida K."/>
            <person name="Yagisawa F."/>
            <person name="Nishida K."/>
            <person name="Yoshida Y."/>
            <person name="Nishimura Y."/>
            <person name="Nakao S."/>
            <person name="Kobayashi T."/>
            <person name="Momoyama Y."/>
            <person name="Higashiyama T."/>
            <person name="Minoda A."/>
            <person name="Sano M."/>
            <person name="Nomoto H."/>
            <person name="Oishi K."/>
            <person name="Hayashi H."/>
            <person name="Ohta F."/>
            <person name="Nishizaka S."/>
            <person name="Haga S."/>
            <person name="Miura S."/>
            <person name="Morishita T."/>
            <person name="Kabeya Y."/>
            <person name="Terasawa K."/>
            <person name="Suzuki Y."/>
            <person name="Ishii Y."/>
            <person name="Asakawa S."/>
            <person name="Takano H."/>
            <person name="Ohta N."/>
            <person name="Kuroiwa H."/>
            <person name="Tanaka K."/>
            <person name="Shimizu N."/>
            <person name="Sugano S."/>
            <person name="Sato N."/>
            <person name="Nozaki H."/>
            <person name="Ogasawara N."/>
            <person name="Kohara Y."/>
            <person name="Kuroiwa T."/>
        </authorList>
    </citation>
    <scope>NUCLEOTIDE SEQUENCE [LARGE SCALE GENOMIC DNA]</scope>
    <source>
        <strain evidence="10 11">10D</strain>
    </source>
</reference>
<dbReference type="AlphaFoldDB" id="M1V5B3"/>
<evidence type="ECO:0000256" key="6">
    <source>
        <dbReference type="ARBA" id="ARBA00023136"/>
    </source>
</evidence>
<dbReference type="HOGENOM" id="CLU_1236601_0_0_1"/>
<evidence type="ECO:0000259" key="9">
    <source>
        <dbReference type="PROSITE" id="PS50866"/>
    </source>
</evidence>
<protein>
    <recommendedName>
        <fullName evidence="9">GOLD domain-containing protein</fullName>
    </recommendedName>
</protein>